<evidence type="ECO:0000256" key="14">
    <source>
        <dbReference type="PROSITE-ProRule" id="PRU01360"/>
    </source>
</evidence>
<organism evidence="20 21">
    <name type="scientific">Janthinobacterium psychrotolerans</name>
    <dbReference type="NCBI Taxonomy" id="1747903"/>
    <lineage>
        <taxon>Bacteria</taxon>
        <taxon>Pseudomonadati</taxon>
        <taxon>Pseudomonadota</taxon>
        <taxon>Betaproteobacteria</taxon>
        <taxon>Burkholderiales</taxon>
        <taxon>Oxalobacteraceae</taxon>
        <taxon>Janthinobacterium</taxon>
    </lineage>
</organism>
<name>A0A1A7BTA1_9BURK</name>
<dbReference type="Pfam" id="PF07715">
    <property type="entry name" value="Plug"/>
    <property type="match status" value="1"/>
</dbReference>
<dbReference type="CDD" id="cd01347">
    <property type="entry name" value="ligand_gated_channel"/>
    <property type="match status" value="1"/>
</dbReference>
<dbReference type="Gene3D" id="2.40.170.20">
    <property type="entry name" value="TonB-dependent receptor, beta-barrel domain"/>
    <property type="match status" value="1"/>
</dbReference>
<dbReference type="Pfam" id="PF00593">
    <property type="entry name" value="TonB_dep_Rec_b-barrel"/>
    <property type="match status" value="1"/>
</dbReference>
<evidence type="ECO:0000259" key="19">
    <source>
        <dbReference type="Pfam" id="PF07715"/>
    </source>
</evidence>
<comment type="caution">
    <text evidence="20">The sequence shown here is derived from an EMBL/GenBank/DDBJ whole genome shotgun (WGS) entry which is preliminary data.</text>
</comment>
<keyword evidence="4 14" id="KW-1134">Transmembrane beta strand</keyword>
<dbReference type="GO" id="GO:0015344">
    <property type="term" value="F:siderophore uptake transmembrane transporter activity"/>
    <property type="evidence" value="ECO:0007669"/>
    <property type="project" value="TreeGrafter"/>
</dbReference>
<dbReference type="PROSITE" id="PS01156">
    <property type="entry name" value="TONB_DEPENDENT_REC_2"/>
    <property type="match status" value="1"/>
</dbReference>
<dbReference type="STRING" id="1747903.ASR47_1001210"/>
<dbReference type="InterPro" id="IPR039426">
    <property type="entry name" value="TonB-dep_rcpt-like"/>
</dbReference>
<keyword evidence="5" id="KW-0410">Iron transport</keyword>
<dbReference type="AlphaFoldDB" id="A0A1A7BTA1"/>
<dbReference type="Proteomes" id="UP000092713">
    <property type="component" value="Unassembled WGS sequence"/>
</dbReference>
<dbReference type="PROSITE" id="PS52016">
    <property type="entry name" value="TONB_DEPENDENT_REC_3"/>
    <property type="match status" value="1"/>
</dbReference>
<dbReference type="PANTHER" id="PTHR32552:SF74">
    <property type="entry name" value="HYDROXAMATE SIDEROPHORE RECEPTOR FHUE"/>
    <property type="match status" value="1"/>
</dbReference>
<keyword evidence="9" id="KW-0406">Ion transport</keyword>
<feature type="domain" description="TonB-dependent receptor plug" evidence="19">
    <location>
        <begin position="84"/>
        <end position="182"/>
    </location>
</feature>
<accession>A0A1A7BTA1</accession>
<dbReference type="NCBIfam" id="TIGR01783">
    <property type="entry name" value="TonB-siderophor"/>
    <property type="match status" value="1"/>
</dbReference>
<evidence type="ECO:0000256" key="2">
    <source>
        <dbReference type="ARBA" id="ARBA00009810"/>
    </source>
</evidence>
<dbReference type="InterPro" id="IPR037066">
    <property type="entry name" value="Plug_dom_sf"/>
</dbReference>
<dbReference type="GO" id="GO:0038023">
    <property type="term" value="F:signaling receptor activity"/>
    <property type="evidence" value="ECO:0007669"/>
    <property type="project" value="InterPro"/>
</dbReference>
<dbReference type="SUPFAM" id="SSF56935">
    <property type="entry name" value="Porins"/>
    <property type="match status" value="1"/>
</dbReference>
<keyword evidence="7 17" id="KW-0732">Signal</keyword>
<evidence type="ECO:0000256" key="4">
    <source>
        <dbReference type="ARBA" id="ARBA00022452"/>
    </source>
</evidence>
<dbReference type="InterPro" id="IPR012910">
    <property type="entry name" value="Plug_dom"/>
</dbReference>
<evidence type="ECO:0000256" key="11">
    <source>
        <dbReference type="ARBA" id="ARBA00023136"/>
    </source>
</evidence>
<sequence>MSRQRATARPLFVLHRLRHAARITLLCASTLILPMASAQADTAETDATMPAITITGTADKGTSTENSRSLASGKSSLFKGFESNREIPQPVTVITRQLLDDRAFFDMNEVLQNTPGVTVDYVDSERVQYFSRGYSIDAMQVDGLTITQGGSIFIQPDTAVLDHVEVLRGASGMLRGSGSPSATVNMVRKRPTRTFQANLGLSLGSWDRRRLEADVSGPLNDDGSVRGRLVAVKDKKTFFQDAKDENRKVLYGVLAIDLSKNTTLTTSLQHTDLDATGAWGGLPGNFDGSSLNLPRNTYLGADWNRWNRYNQQAFVELEHRFANEWTVKLSSEYTRMRMDDNGFKQSYFTRSSTTNPYLFGVTTSLYTGDAGDQEATGLTASGPFTLFGRKHQLVFGGESLRTKARATAGKFNLNPLTNVDIRNWNPYTSYADQDVTATNTLLPTYTRQRGLFGTARLSITDPLAVILGARASWWDYKAPATPASNYEIKHEITPFAGITYDITPQVNAYLSYTEIFTPQNVKDVNNNLLKPITGEDYEAGLKGEFFGGKLTASAGIFHINNEGRAVDDIGSKNPCGPSNPTGYCRIADGKTQSEGWELEVAGEILPGWQLTGGYTNTRTKYLVDATRANVGQPLRSIDPRQQLRLFTSYRASGALQGLSFGGGVAVQDDSYVRSGALTARQGGYAIFNAMAGYELSNGYSVQVNVNNLTDKVYYKKYGATGLSYYYGDPRNVVVSLRAQF</sequence>
<evidence type="ECO:0000256" key="15">
    <source>
        <dbReference type="PROSITE-ProRule" id="PRU10144"/>
    </source>
</evidence>
<keyword evidence="21" id="KW-1185">Reference proteome</keyword>
<evidence type="ECO:0000256" key="3">
    <source>
        <dbReference type="ARBA" id="ARBA00022448"/>
    </source>
</evidence>
<keyword evidence="3 14" id="KW-0813">Transport</keyword>
<keyword evidence="6 14" id="KW-0812">Transmembrane</keyword>
<evidence type="ECO:0000256" key="8">
    <source>
        <dbReference type="ARBA" id="ARBA00023004"/>
    </source>
</evidence>
<dbReference type="OrthoDB" id="174652at2"/>
<dbReference type="RefSeq" id="WP_065310524.1">
    <property type="nucleotide sequence ID" value="NZ_LOCQ01000062.1"/>
</dbReference>
<evidence type="ECO:0000313" key="21">
    <source>
        <dbReference type="Proteomes" id="UP000092713"/>
    </source>
</evidence>
<dbReference type="InterPro" id="IPR000531">
    <property type="entry name" value="Beta-barrel_TonB"/>
</dbReference>
<evidence type="ECO:0000256" key="12">
    <source>
        <dbReference type="ARBA" id="ARBA00023170"/>
    </source>
</evidence>
<protein>
    <submittedName>
        <fullName evidence="20">Outer-membrane receptor for ferric coprogen and ferric-rhodotorulic acid</fullName>
    </submittedName>
</protein>
<dbReference type="PANTHER" id="PTHR32552">
    <property type="entry name" value="FERRICHROME IRON RECEPTOR-RELATED"/>
    <property type="match status" value="1"/>
</dbReference>
<dbReference type="GO" id="GO:0015891">
    <property type="term" value="P:siderophore transport"/>
    <property type="evidence" value="ECO:0007669"/>
    <property type="project" value="InterPro"/>
</dbReference>
<comment type="similarity">
    <text evidence="2 14 16">Belongs to the TonB-dependent receptor family.</text>
</comment>
<dbReference type="EMBL" id="LOCQ01000062">
    <property type="protein sequence ID" value="OBV36737.1"/>
    <property type="molecule type" value="Genomic_DNA"/>
</dbReference>
<evidence type="ECO:0000256" key="16">
    <source>
        <dbReference type="RuleBase" id="RU003357"/>
    </source>
</evidence>
<dbReference type="InterPro" id="IPR036942">
    <property type="entry name" value="Beta-barrel_TonB_sf"/>
</dbReference>
<feature type="signal peptide" evidence="17">
    <location>
        <begin position="1"/>
        <end position="40"/>
    </location>
</feature>
<evidence type="ECO:0000256" key="17">
    <source>
        <dbReference type="SAM" id="SignalP"/>
    </source>
</evidence>
<evidence type="ECO:0000256" key="13">
    <source>
        <dbReference type="ARBA" id="ARBA00023237"/>
    </source>
</evidence>
<evidence type="ECO:0000256" key="6">
    <source>
        <dbReference type="ARBA" id="ARBA00022692"/>
    </source>
</evidence>
<keyword evidence="13 14" id="KW-0998">Cell outer membrane</keyword>
<dbReference type="GO" id="GO:0009279">
    <property type="term" value="C:cell outer membrane"/>
    <property type="evidence" value="ECO:0007669"/>
    <property type="project" value="UniProtKB-SubCell"/>
</dbReference>
<feature type="short sequence motif" description="TonB C-terminal box" evidence="15">
    <location>
        <begin position="723"/>
        <end position="740"/>
    </location>
</feature>
<proteinExistence type="inferred from homology"/>
<evidence type="ECO:0000256" key="1">
    <source>
        <dbReference type="ARBA" id="ARBA00004571"/>
    </source>
</evidence>
<feature type="chain" id="PRO_5008355286" evidence="17">
    <location>
        <begin position="41"/>
        <end position="740"/>
    </location>
</feature>
<evidence type="ECO:0000259" key="18">
    <source>
        <dbReference type="Pfam" id="PF00593"/>
    </source>
</evidence>
<feature type="domain" description="TonB-dependent receptor-like beta-barrel" evidence="18">
    <location>
        <begin position="257"/>
        <end position="708"/>
    </location>
</feature>
<dbReference type="Gene3D" id="2.170.130.10">
    <property type="entry name" value="TonB-dependent receptor, plug domain"/>
    <property type="match status" value="1"/>
</dbReference>
<keyword evidence="8" id="KW-0408">Iron</keyword>
<evidence type="ECO:0000256" key="5">
    <source>
        <dbReference type="ARBA" id="ARBA00022496"/>
    </source>
</evidence>
<dbReference type="InterPro" id="IPR010917">
    <property type="entry name" value="TonB_rcpt_CS"/>
</dbReference>
<evidence type="ECO:0000256" key="9">
    <source>
        <dbReference type="ARBA" id="ARBA00023065"/>
    </source>
</evidence>
<dbReference type="PATRIC" id="fig|1747903.4.peg.224"/>
<keyword evidence="11 14" id="KW-0472">Membrane</keyword>
<evidence type="ECO:0000256" key="7">
    <source>
        <dbReference type="ARBA" id="ARBA00022729"/>
    </source>
</evidence>
<keyword evidence="10 16" id="KW-0798">TonB box</keyword>
<reference evidence="20 21" key="1">
    <citation type="submission" date="2016-04" db="EMBL/GenBank/DDBJ databases">
        <title>Draft genome sequence of Janthinobacterium psychrotolerans sp. nov., isolated from freshwater sediments in Denmark.</title>
        <authorList>
            <person name="Gong X."/>
            <person name="Skrivergaard S."/>
            <person name="Korsgaard B.S."/>
            <person name="Schreiber L."/>
            <person name="Marshall I.P."/>
            <person name="Finster K."/>
            <person name="Schramm A."/>
        </authorList>
    </citation>
    <scope>NUCLEOTIDE SEQUENCE [LARGE SCALE GENOMIC DNA]</scope>
    <source>
        <strain evidence="20 21">S3-2</strain>
    </source>
</reference>
<gene>
    <name evidence="20" type="ORF">ASR47_1001210</name>
</gene>
<dbReference type="InterPro" id="IPR010105">
    <property type="entry name" value="TonB_sidphr_rcpt"/>
</dbReference>
<comment type="subcellular location">
    <subcellularLocation>
        <location evidence="1 14">Cell outer membrane</location>
        <topology evidence="1 14">Multi-pass membrane protein</topology>
    </subcellularLocation>
</comment>
<evidence type="ECO:0000313" key="20">
    <source>
        <dbReference type="EMBL" id="OBV36737.1"/>
    </source>
</evidence>
<keyword evidence="12 20" id="KW-0675">Receptor</keyword>
<evidence type="ECO:0000256" key="10">
    <source>
        <dbReference type="ARBA" id="ARBA00023077"/>
    </source>
</evidence>